<dbReference type="OrthoDB" id="9761045at2"/>
<keyword evidence="3" id="KW-0378">Hydrolase</keyword>
<keyword evidence="5" id="KW-0624">Polysaccharide degradation</keyword>
<sequence>MLSRRPSPSSRRTVALLLALAVLSVSTGTTTGAAASRGSAPDAPTHLTVGDRERPLAVEGPPQFGWWPQDSDGNEIQTAYQLRVLRADGAEQWDSGKVRSAEQQYVAYAGPALASGTAYRWTVRTWDRAGRVSPWAPPATFETGLTDQDWEGAAWIRRLSTEPDDYTLARKEVAIPRGRVVRARAYVSAYHQYRLYLNGAEVDDGPAFSYPGEGYYQATDVTQQLQAGRHLAIGVLYHWYGGGQGRPAANDHRGMLLKLVVEYADGRRQVVVSDGSWRVRRASHFETGAPRRNSDAGDYTERIDARQEPVGWDKPGYDDSVVPWVAATVAAPTEMPRLTGQEPRLVKTVKRPVSVRRFADGTVVADFGVVVPARPVIRFAHGVSGRVVDIQTSYNLTPDGHASTGRTDTQGSDLTMRYTQRAGRQRVEANLHWGWRYLEIKAPGEVLGAGDIAAIVEHTDVDREARFVSSDRTLNEVWELLRRSALYSVQHQFVDTPTREKGQFLGDAVDISYATMAALGERDATQKAIREFLHSQDRYWSTGNDLGRYNAVYPNGDGKRDIPDYSEMFVNWVWRYWLETGDTALVRQAYPYLRNTADYVTRHIPATGPTAGLVTNLSGGSGPYQYGIVDWPAAGRFGYDMDTAARTTINVQGYDVLRRTADLAAALGRPAAEISAYGVPAERLRDAINAKLRRSDGVYIDGLYADGRQSTHAGQHSTSYAIAFRVAPAADFPQLAEYLAGLGMKQGPMTAHWLLQALADAGRADAVLTRLTDPDDLGWANVLARGGTFLWEQWNPVNDESYSHGWGAQAAVDVLGTILGVTLAAPGAARLSVTVPDIDLEFAQGTVPTQRGPVTVEWRRRPAGGVRAEVELPVNVTATVSLPAPGNLRYDADGPGHARYLGHKNGRAHYEVGSGATTFTVRYDR</sequence>
<dbReference type="Gene3D" id="2.60.420.10">
    <property type="entry name" value="Maltose phosphorylase, domain 3"/>
    <property type="match status" value="1"/>
</dbReference>
<dbReference type="HOGENOM" id="CLU_002926_1_1_11"/>
<dbReference type="Proteomes" id="UP000007967">
    <property type="component" value="Chromosome"/>
</dbReference>
<dbReference type="Pfam" id="PF17389">
    <property type="entry name" value="Bac_rhamnosid6H"/>
    <property type="match status" value="1"/>
</dbReference>
<dbReference type="GO" id="GO:0000272">
    <property type="term" value="P:polysaccharide catabolic process"/>
    <property type="evidence" value="ECO:0007669"/>
    <property type="project" value="UniProtKB-KW"/>
</dbReference>
<evidence type="ECO:0000256" key="3">
    <source>
        <dbReference type="ARBA" id="ARBA00022801"/>
    </source>
</evidence>
<name>D2PKD6_KRIFD</name>
<evidence type="ECO:0000313" key="8">
    <source>
        <dbReference type="EMBL" id="ADB30448.1"/>
    </source>
</evidence>
<dbReference type="InterPro" id="IPR003961">
    <property type="entry name" value="FN3_dom"/>
</dbReference>
<accession>D2PKD6</accession>
<dbReference type="InterPro" id="IPR008928">
    <property type="entry name" value="6-hairpin_glycosidase_sf"/>
</dbReference>
<feature type="signal peptide" evidence="6">
    <location>
        <begin position="1"/>
        <end position="27"/>
    </location>
</feature>
<dbReference type="EC" id="3.2.1.40" evidence="2"/>
<dbReference type="InterPro" id="IPR012341">
    <property type="entry name" value="6hp_glycosidase-like_sf"/>
</dbReference>
<dbReference type="InterPro" id="IPR013783">
    <property type="entry name" value="Ig-like_fold"/>
</dbReference>
<dbReference type="InterPro" id="IPR013737">
    <property type="entry name" value="Bac_rhamnosid_N"/>
</dbReference>
<dbReference type="PANTHER" id="PTHR33307">
    <property type="entry name" value="ALPHA-RHAMNOSIDASE (EUROFUNG)"/>
    <property type="match status" value="1"/>
</dbReference>
<evidence type="ECO:0000256" key="6">
    <source>
        <dbReference type="SAM" id="SignalP"/>
    </source>
</evidence>
<gene>
    <name evidence="8" type="ordered locus">Kfla_1346</name>
</gene>
<evidence type="ECO:0000256" key="2">
    <source>
        <dbReference type="ARBA" id="ARBA00012652"/>
    </source>
</evidence>
<dbReference type="SUPFAM" id="SSF49265">
    <property type="entry name" value="Fibronectin type III"/>
    <property type="match status" value="1"/>
</dbReference>
<dbReference type="KEGG" id="kfl:Kfla_1346"/>
<dbReference type="Pfam" id="PF17390">
    <property type="entry name" value="Bac_rhamnosid_C"/>
    <property type="match status" value="1"/>
</dbReference>
<dbReference type="PROSITE" id="PS50853">
    <property type="entry name" value="FN3"/>
    <property type="match status" value="1"/>
</dbReference>
<dbReference type="SUPFAM" id="SSF48208">
    <property type="entry name" value="Six-hairpin glycosidases"/>
    <property type="match status" value="1"/>
</dbReference>
<feature type="chain" id="PRO_5038456174" description="alpha-L-rhamnosidase" evidence="6">
    <location>
        <begin position="28"/>
        <end position="925"/>
    </location>
</feature>
<dbReference type="Pfam" id="PF25788">
    <property type="entry name" value="Ig_Rha78A_N"/>
    <property type="match status" value="1"/>
</dbReference>
<dbReference type="RefSeq" id="WP_012919004.1">
    <property type="nucleotide sequence ID" value="NC_013729.1"/>
</dbReference>
<protein>
    <recommendedName>
        <fullName evidence="2">alpha-L-rhamnosidase</fullName>
        <ecNumber evidence="2">3.2.1.40</ecNumber>
    </recommendedName>
</protein>
<dbReference type="CAZy" id="GH78">
    <property type="family name" value="Glycoside Hydrolase Family 78"/>
</dbReference>
<dbReference type="STRING" id="479435.Kfla_1346"/>
<keyword evidence="4" id="KW-0326">Glycosidase</keyword>
<dbReference type="InterPro" id="IPR035396">
    <property type="entry name" value="Bac_rhamnosid6H"/>
</dbReference>
<organism evidence="8 9">
    <name type="scientific">Kribbella flavida (strain DSM 17836 / JCM 10339 / NBRC 14399)</name>
    <dbReference type="NCBI Taxonomy" id="479435"/>
    <lineage>
        <taxon>Bacteria</taxon>
        <taxon>Bacillati</taxon>
        <taxon>Actinomycetota</taxon>
        <taxon>Actinomycetes</taxon>
        <taxon>Propionibacteriales</taxon>
        <taxon>Kribbellaceae</taxon>
        <taxon>Kribbella</taxon>
    </lineage>
</organism>
<proteinExistence type="predicted"/>
<dbReference type="eggNOG" id="COG3387">
    <property type="taxonomic scope" value="Bacteria"/>
</dbReference>
<dbReference type="PANTHER" id="PTHR33307:SF6">
    <property type="entry name" value="ALPHA-RHAMNOSIDASE (EUROFUNG)-RELATED"/>
    <property type="match status" value="1"/>
</dbReference>
<dbReference type="EMBL" id="CP001736">
    <property type="protein sequence ID" value="ADB30448.1"/>
    <property type="molecule type" value="Genomic_DNA"/>
</dbReference>
<keyword evidence="6" id="KW-0732">Signal</keyword>
<dbReference type="InterPro" id="IPR016007">
    <property type="entry name" value="Alpha_rhamnosid"/>
</dbReference>
<evidence type="ECO:0000313" key="9">
    <source>
        <dbReference type="Proteomes" id="UP000007967"/>
    </source>
</evidence>
<comment type="catalytic activity">
    <reaction evidence="1">
        <text>Hydrolysis of terminal non-reducing alpha-L-rhamnose residues in alpha-L-rhamnosides.</text>
        <dbReference type="EC" id="3.2.1.40"/>
    </reaction>
</comment>
<evidence type="ECO:0000256" key="4">
    <source>
        <dbReference type="ARBA" id="ARBA00023295"/>
    </source>
</evidence>
<dbReference type="Gene3D" id="2.60.120.260">
    <property type="entry name" value="Galactose-binding domain-like"/>
    <property type="match status" value="2"/>
</dbReference>
<dbReference type="GO" id="GO:0030596">
    <property type="term" value="F:alpha-L-rhamnosidase activity"/>
    <property type="evidence" value="ECO:0007669"/>
    <property type="project" value="UniProtKB-EC"/>
</dbReference>
<evidence type="ECO:0000256" key="1">
    <source>
        <dbReference type="ARBA" id="ARBA00001445"/>
    </source>
</evidence>
<feature type="domain" description="Fibronectin type-III" evidence="7">
    <location>
        <begin position="43"/>
        <end position="146"/>
    </location>
</feature>
<dbReference type="AlphaFoldDB" id="D2PKD6"/>
<reference evidence="8 9" key="2">
    <citation type="journal article" date="2010" name="Stand. Genomic Sci.">
        <title>Complete genome sequence of Kribbella flavida type strain (IFO 14399).</title>
        <authorList>
            <person name="Pukall R."/>
            <person name="Lapidus A."/>
            <person name="Glavina Del Rio T."/>
            <person name="Copeland A."/>
            <person name="Tice H."/>
            <person name="Cheng J.-F."/>
            <person name="Lucas S."/>
            <person name="Chen F."/>
            <person name="Nolan M."/>
            <person name="LaButti K."/>
            <person name="Pati A."/>
            <person name="Ivanova N."/>
            <person name="Mavrommatis K."/>
            <person name="Mikhailova N."/>
            <person name="Pitluck S."/>
            <person name="Bruce D."/>
            <person name="Goodwin L."/>
            <person name="Land M."/>
            <person name="Hauser L."/>
            <person name="Chang Y.-J."/>
            <person name="Jeffries C.D."/>
            <person name="Chen A."/>
            <person name="Palaniappan K."/>
            <person name="Chain P."/>
            <person name="Rohde M."/>
            <person name="Goeker M."/>
            <person name="Bristow J."/>
            <person name="Eisen J.A."/>
            <person name="Markowitz V."/>
            <person name="Hugenholtz P."/>
            <person name="Kyrpides N.C."/>
            <person name="Klenk H.-P."/>
            <person name="Brettin T."/>
        </authorList>
    </citation>
    <scope>NUCLEOTIDE SEQUENCE [LARGE SCALE GENOMIC DNA]</scope>
    <source>
        <strain evidence="9">DSM 17836 / JCM 10339 / NBRC 14399</strain>
    </source>
</reference>
<keyword evidence="5" id="KW-0119">Carbohydrate metabolism</keyword>
<dbReference type="InterPro" id="IPR035398">
    <property type="entry name" value="Bac_rhamnosid_C"/>
</dbReference>
<keyword evidence="9" id="KW-1185">Reference proteome</keyword>
<dbReference type="Pfam" id="PF08531">
    <property type="entry name" value="Bac_rhamnosid_N"/>
    <property type="match status" value="1"/>
</dbReference>
<evidence type="ECO:0000256" key="5">
    <source>
        <dbReference type="ARBA" id="ARBA00023326"/>
    </source>
</evidence>
<evidence type="ECO:0000259" key="7">
    <source>
        <dbReference type="PROSITE" id="PS50853"/>
    </source>
</evidence>
<reference evidence="9" key="1">
    <citation type="submission" date="2009-09" db="EMBL/GenBank/DDBJ databases">
        <title>The complete genome of Kribbella flavida DSM 17836.</title>
        <authorList>
            <consortium name="US DOE Joint Genome Institute (JGI-PGF)"/>
            <person name="Lucas S."/>
            <person name="Copeland A."/>
            <person name="Lapidus A."/>
            <person name="Glavina del Rio T."/>
            <person name="Dalin E."/>
            <person name="Tice H."/>
            <person name="Bruce D."/>
            <person name="Goodwin L."/>
            <person name="Pitluck S."/>
            <person name="Kyrpides N."/>
            <person name="Mavromatis K."/>
            <person name="Ivanova N."/>
            <person name="Saunders E."/>
            <person name="Brettin T."/>
            <person name="Detter J.C."/>
            <person name="Han C."/>
            <person name="Larimer F."/>
            <person name="Land M."/>
            <person name="Hauser L."/>
            <person name="Markowitz V."/>
            <person name="Cheng J.-F."/>
            <person name="Hugenholtz P."/>
            <person name="Woyke T."/>
            <person name="Wu D."/>
            <person name="Pukall R."/>
            <person name="Klenk H.-P."/>
            <person name="Eisen J.A."/>
        </authorList>
    </citation>
    <scope>NUCLEOTIDE SEQUENCE [LARGE SCALE GENOMIC DNA]</scope>
    <source>
        <strain evidence="9">DSM 17836 / JCM 10339 / NBRC 14399</strain>
    </source>
</reference>
<dbReference type="Gene3D" id="2.60.40.10">
    <property type="entry name" value="Immunoglobulins"/>
    <property type="match status" value="1"/>
</dbReference>
<dbReference type="InterPro" id="IPR036116">
    <property type="entry name" value="FN3_sf"/>
</dbReference>
<dbReference type="Gene3D" id="1.50.10.10">
    <property type="match status" value="1"/>
</dbReference>